<evidence type="ECO:0000313" key="10">
    <source>
        <dbReference type="EMBL" id="CAG9760613.1"/>
    </source>
</evidence>
<feature type="transmembrane region" description="Helical" evidence="8">
    <location>
        <begin position="12"/>
        <end position="33"/>
    </location>
</feature>
<dbReference type="GO" id="GO:0005521">
    <property type="term" value="F:lamin binding"/>
    <property type="evidence" value="ECO:0007669"/>
    <property type="project" value="TreeGrafter"/>
</dbReference>
<dbReference type="GO" id="GO:0005637">
    <property type="term" value="C:nuclear inner membrane"/>
    <property type="evidence" value="ECO:0007669"/>
    <property type="project" value="UniProtKB-SubCell"/>
</dbReference>
<protein>
    <recommendedName>
        <fullName evidence="9">Ima1 N-terminal domain-containing protein</fullName>
    </recommendedName>
</protein>
<dbReference type="InterPro" id="IPR018617">
    <property type="entry name" value="Ima1_N"/>
</dbReference>
<dbReference type="EMBL" id="OU892277">
    <property type="protein sequence ID" value="CAG9760613.1"/>
    <property type="molecule type" value="Genomic_DNA"/>
</dbReference>
<dbReference type="GO" id="GO:0030473">
    <property type="term" value="P:nuclear migration along microtubule"/>
    <property type="evidence" value="ECO:0007669"/>
    <property type="project" value="TreeGrafter"/>
</dbReference>
<evidence type="ECO:0000256" key="8">
    <source>
        <dbReference type="SAM" id="Phobius"/>
    </source>
</evidence>
<keyword evidence="5 8" id="KW-0472">Membrane</keyword>
<keyword evidence="6" id="KW-0539">Nucleus</keyword>
<dbReference type="OrthoDB" id="5966927at2759"/>
<feature type="transmembrane region" description="Helical" evidence="8">
    <location>
        <begin position="188"/>
        <end position="208"/>
    </location>
</feature>
<sequence>MDFVFEHPVLSLGISAVILLLLGYAAMNIWFIIQNGFFISVNCWFCNQNSKMLYSERNCFVCPLCCQYNGFTKDGGYNKVIEAQHKLSDGDWTAPETSSIASNGLCNTCNRNHELKVIQLSQFEPMNYKNYDKEIQHFEEQLEKTYELCETCLKTVKKTIREQNAWIFGYKLPNSKKRKLIMNQDSKTFSLGINMFLFVLSFLNVFILCDLDVFLPNESTLPGYVMSDLYLSSLGFITEYSKLIAQNNFSTKFNQLLAWFIVTLISLIDPKNSVIPYLEYLEIIFSLYLTYIYAATCIKCCKARKISYAKSFNSTNNTSFDSSNSTNGTNITSFASAQNSFNQSKEDIPMRTNPVFSPGFNKSVKDNPFSNQLQQQSPSQNMSFASAIPRNNLNLTNRNLGPEPASSKSVLNTFFDELKISSPSKKRKTTQNYFKNPQLPPVFHQNSNLRPRLSQRHKLSSDLDTRACPVSDQNTEAISIRDEAFFSINLFNQEMGSCSVRNRDSFNRLSDQYNDPNYTATSSLKLVRLPQGSLNRPRSQSNFNISI</sequence>
<evidence type="ECO:0000256" key="2">
    <source>
        <dbReference type="ARBA" id="ARBA00007600"/>
    </source>
</evidence>
<dbReference type="AlphaFoldDB" id="A0A9N9Q906"/>
<organism evidence="10 11">
    <name type="scientific">Ceutorhynchus assimilis</name>
    <name type="common">cabbage seed weevil</name>
    <dbReference type="NCBI Taxonomy" id="467358"/>
    <lineage>
        <taxon>Eukaryota</taxon>
        <taxon>Metazoa</taxon>
        <taxon>Ecdysozoa</taxon>
        <taxon>Arthropoda</taxon>
        <taxon>Hexapoda</taxon>
        <taxon>Insecta</taxon>
        <taxon>Pterygota</taxon>
        <taxon>Neoptera</taxon>
        <taxon>Endopterygota</taxon>
        <taxon>Coleoptera</taxon>
        <taxon>Polyphaga</taxon>
        <taxon>Cucujiformia</taxon>
        <taxon>Curculionidae</taxon>
        <taxon>Ceutorhynchinae</taxon>
        <taxon>Ceutorhynchus</taxon>
    </lineage>
</organism>
<name>A0A9N9Q906_9CUCU</name>
<comment type="similarity">
    <text evidence="2">Belongs to the TMEM201 family.</text>
</comment>
<dbReference type="Pfam" id="PF09779">
    <property type="entry name" value="Ima1_N"/>
    <property type="match status" value="1"/>
</dbReference>
<feature type="domain" description="Ima1 N-terminal" evidence="9">
    <location>
        <begin position="41"/>
        <end position="156"/>
    </location>
</feature>
<proteinExistence type="inferred from homology"/>
<reference evidence="10" key="1">
    <citation type="submission" date="2022-01" db="EMBL/GenBank/DDBJ databases">
        <authorList>
            <person name="King R."/>
        </authorList>
    </citation>
    <scope>NUCLEOTIDE SEQUENCE</scope>
</reference>
<dbReference type="Proteomes" id="UP001152799">
    <property type="component" value="Chromosome 1"/>
</dbReference>
<dbReference type="GO" id="GO:0051015">
    <property type="term" value="F:actin filament binding"/>
    <property type="evidence" value="ECO:0007669"/>
    <property type="project" value="TreeGrafter"/>
</dbReference>
<feature type="transmembrane region" description="Helical" evidence="8">
    <location>
        <begin position="280"/>
        <end position="301"/>
    </location>
</feature>
<dbReference type="PANTHER" id="PTHR28646:SF1">
    <property type="entry name" value="TRANSMEMBRANE PROTEIN 201"/>
    <property type="match status" value="1"/>
</dbReference>
<evidence type="ECO:0000256" key="1">
    <source>
        <dbReference type="ARBA" id="ARBA00004473"/>
    </source>
</evidence>
<gene>
    <name evidence="10" type="ORF">CEUTPL_LOCUS1337</name>
</gene>
<evidence type="ECO:0000313" key="11">
    <source>
        <dbReference type="Proteomes" id="UP001152799"/>
    </source>
</evidence>
<evidence type="ECO:0000256" key="6">
    <source>
        <dbReference type="ARBA" id="ARBA00023242"/>
    </source>
</evidence>
<keyword evidence="11" id="KW-1185">Reference proteome</keyword>
<evidence type="ECO:0000256" key="5">
    <source>
        <dbReference type="ARBA" id="ARBA00023136"/>
    </source>
</evidence>
<dbReference type="InterPro" id="IPR040041">
    <property type="entry name" value="TMEM201"/>
</dbReference>
<evidence type="ECO:0000256" key="7">
    <source>
        <dbReference type="SAM" id="MobiDB-lite"/>
    </source>
</evidence>
<evidence type="ECO:0000259" key="9">
    <source>
        <dbReference type="Pfam" id="PF09779"/>
    </source>
</evidence>
<keyword evidence="4 8" id="KW-1133">Transmembrane helix</keyword>
<comment type="subcellular location">
    <subcellularLocation>
        <location evidence="1">Nucleus inner membrane</location>
        <topology evidence="1">Multi-pass membrane protein</topology>
    </subcellularLocation>
</comment>
<feature type="region of interest" description="Disordered" evidence="7">
    <location>
        <begin position="426"/>
        <end position="445"/>
    </location>
</feature>
<accession>A0A9N9Q906</accession>
<dbReference type="PANTHER" id="PTHR28646">
    <property type="entry name" value="TRANSMEMBRANE PROTEIN 201"/>
    <property type="match status" value="1"/>
</dbReference>
<evidence type="ECO:0000256" key="3">
    <source>
        <dbReference type="ARBA" id="ARBA00022692"/>
    </source>
</evidence>
<keyword evidence="3 8" id="KW-0812">Transmembrane</keyword>
<evidence type="ECO:0000256" key="4">
    <source>
        <dbReference type="ARBA" id="ARBA00022989"/>
    </source>
</evidence>